<dbReference type="AlphaFoldDB" id="W0JTK6"/>
<evidence type="ECO:0000313" key="2">
    <source>
        <dbReference type="Proteomes" id="UP000019024"/>
    </source>
</evidence>
<gene>
    <name evidence="1" type="ORF">HALLA_01240</name>
</gene>
<dbReference type="OrthoDB" id="336622at2157"/>
<dbReference type="PATRIC" id="fig|797299.3.peg.3647"/>
<dbReference type="InterPro" id="IPR008000">
    <property type="entry name" value="Rham/fucose_mutarotase"/>
</dbReference>
<proteinExistence type="predicted"/>
<dbReference type="Proteomes" id="UP000019024">
    <property type="component" value="Plasmid unnamed2"/>
</dbReference>
<dbReference type="Gene3D" id="3.30.70.100">
    <property type="match status" value="1"/>
</dbReference>
<reference evidence="1 2" key="1">
    <citation type="submission" date="2014-01" db="EMBL/GenBank/DDBJ databases">
        <authorList>
            <consortium name="DOE Joint Genome Institute"/>
            <person name="Anderson I."/>
            <person name="Huntemann M."/>
            <person name="Han J."/>
            <person name="Chen A."/>
            <person name="Kyrpides N."/>
            <person name="Mavromatis K."/>
            <person name="Markowitz V."/>
            <person name="Palaniappan K."/>
            <person name="Ivanova N."/>
            <person name="Schaumberg A."/>
            <person name="Pati A."/>
            <person name="Liolios K."/>
            <person name="Nordberg H.P."/>
            <person name="Cantor M.N."/>
            <person name="Hua S.X."/>
            <person name="Woyke T."/>
        </authorList>
    </citation>
    <scope>NUCLEOTIDE SEQUENCE [LARGE SCALE GENOMIC DNA]</scope>
    <source>
        <strain evidence="1 2">XH-48</strain>
        <plasmid evidence="2">2</plasmid>
    </source>
</reference>
<dbReference type="GO" id="GO:0016857">
    <property type="term" value="F:racemase and epimerase activity, acting on carbohydrates and derivatives"/>
    <property type="evidence" value="ECO:0007669"/>
    <property type="project" value="InterPro"/>
</dbReference>
<dbReference type="GeneID" id="25147308"/>
<accession>W0JTK6</accession>
<dbReference type="SUPFAM" id="SSF54909">
    <property type="entry name" value="Dimeric alpha+beta barrel"/>
    <property type="match status" value="1"/>
</dbReference>
<dbReference type="KEGG" id="hlr:HALLA_01240"/>
<dbReference type="EMBL" id="CP007057">
    <property type="protein sequence ID" value="AHG01951.1"/>
    <property type="molecule type" value="Genomic_DNA"/>
</dbReference>
<organism evidence="1 2">
    <name type="scientific">Halostagnicola larsenii XH-48</name>
    <dbReference type="NCBI Taxonomy" id="797299"/>
    <lineage>
        <taxon>Archaea</taxon>
        <taxon>Methanobacteriati</taxon>
        <taxon>Methanobacteriota</taxon>
        <taxon>Stenosarchaea group</taxon>
        <taxon>Halobacteria</taxon>
        <taxon>Halobacteriales</taxon>
        <taxon>Natrialbaceae</taxon>
        <taxon>Halostagnicola</taxon>
    </lineage>
</organism>
<evidence type="ECO:0000313" key="1">
    <source>
        <dbReference type="EMBL" id="AHG01951.1"/>
    </source>
</evidence>
<geneLocation type="plasmid" evidence="1">
    <name>unnamed</name>
</geneLocation>
<dbReference type="HOGENOM" id="CLU_2115405_0_0_2"/>
<dbReference type="RefSeq" id="WP_049954779.1">
    <property type="nucleotide sequence ID" value="NZ_CP007057.1"/>
</dbReference>
<protein>
    <recommendedName>
        <fullName evidence="3">L-rhamnose mutarotase</fullName>
    </recommendedName>
</protein>
<dbReference type="Pfam" id="PF05336">
    <property type="entry name" value="rhaM"/>
    <property type="match status" value="1"/>
</dbReference>
<name>W0JTK6_9EURY</name>
<sequence length="114" mass="13114">MSDELERTVYLQRIDPDYSEEYLRAHDDVPAEVTDAMERAGVETFQLFVRDDIAVCILEAADLEAYDEVMAEDSDVQAWERRVAQFKREGVDIDADAGEQVPYMEEVWSFEPAS</sequence>
<keyword evidence="2" id="KW-1185">Reference proteome</keyword>
<keyword evidence="1" id="KW-0614">Plasmid</keyword>
<dbReference type="eggNOG" id="ENOG502N5FH">
    <property type="taxonomic scope" value="Archaea"/>
</dbReference>
<evidence type="ECO:0008006" key="3">
    <source>
        <dbReference type="Google" id="ProtNLM"/>
    </source>
</evidence>
<dbReference type="InterPro" id="IPR011008">
    <property type="entry name" value="Dimeric_a/b-barrel"/>
</dbReference>